<organism evidence="2 3">
    <name type="scientific">Naja naja</name>
    <name type="common">Indian cobra</name>
    <dbReference type="NCBI Taxonomy" id="35670"/>
    <lineage>
        <taxon>Eukaryota</taxon>
        <taxon>Metazoa</taxon>
        <taxon>Chordata</taxon>
        <taxon>Craniata</taxon>
        <taxon>Vertebrata</taxon>
        <taxon>Euteleostomi</taxon>
        <taxon>Lepidosauria</taxon>
        <taxon>Squamata</taxon>
        <taxon>Bifurcata</taxon>
        <taxon>Unidentata</taxon>
        <taxon>Episquamata</taxon>
        <taxon>Toxicofera</taxon>
        <taxon>Serpentes</taxon>
        <taxon>Colubroidea</taxon>
        <taxon>Elapidae</taxon>
        <taxon>Elapinae</taxon>
        <taxon>Naja</taxon>
    </lineage>
</organism>
<evidence type="ECO:0000313" key="2">
    <source>
        <dbReference type="Ensembl" id="ENSNNAP00000018421.1"/>
    </source>
</evidence>
<keyword evidence="3" id="KW-1185">Reference proteome</keyword>
<feature type="compositionally biased region" description="Low complexity" evidence="1">
    <location>
        <begin position="57"/>
        <end position="71"/>
    </location>
</feature>
<feature type="region of interest" description="Disordered" evidence="1">
    <location>
        <begin position="32"/>
        <end position="78"/>
    </location>
</feature>
<protein>
    <submittedName>
        <fullName evidence="2">Uncharacterized protein</fullName>
    </submittedName>
</protein>
<name>A0A8C6XSH7_NAJNA</name>
<evidence type="ECO:0000313" key="3">
    <source>
        <dbReference type="Proteomes" id="UP000694559"/>
    </source>
</evidence>
<feature type="compositionally biased region" description="Polar residues" evidence="1">
    <location>
        <begin position="44"/>
        <end position="56"/>
    </location>
</feature>
<proteinExistence type="predicted"/>
<dbReference type="Ensembl" id="ENSNNAT00000019344.1">
    <property type="protein sequence ID" value="ENSNNAP00000018421.1"/>
    <property type="gene ID" value="ENSNNAG00000012329.1"/>
</dbReference>
<reference evidence="2" key="2">
    <citation type="submission" date="2025-09" db="UniProtKB">
        <authorList>
            <consortium name="Ensembl"/>
        </authorList>
    </citation>
    <scope>IDENTIFICATION</scope>
</reference>
<reference evidence="2" key="1">
    <citation type="submission" date="2025-08" db="UniProtKB">
        <authorList>
            <consortium name="Ensembl"/>
        </authorList>
    </citation>
    <scope>IDENTIFICATION</scope>
</reference>
<dbReference type="Proteomes" id="UP000694559">
    <property type="component" value="Unplaced"/>
</dbReference>
<sequence>GSLVPPLVPLTSTFWATSSRFPWFQVRSPTGAPGTAVTGALPAQMSSPDTTASTLEPSPSSAWPADAASPAQTTWLCT</sequence>
<dbReference type="AlphaFoldDB" id="A0A8C6XSH7"/>
<accession>A0A8C6XSH7</accession>
<evidence type="ECO:0000256" key="1">
    <source>
        <dbReference type="SAM" id="MobiDB-lite"/>
    </source>
</evidence>